<keyword evidence="1" id="KW-0175">Coiled coil</keyword>
<dbReference type="PANTHER" id="PTHR40278">
    <property type="entry name" value="DNA UTILIZATION PROTEIN HOFN"/>
    <property type="match status" value="1"/>
</dbReference>
<evidence type="ECO:0000256" key="1">
    <source>
        <dbReference type="SAM" id="Coils"/>
    </source>
</evidence>
<dbReference type="RefSeq" id="WP_164211394.1">
    <property type="nucleotide sequence ID" value="NZ_JAAGSC010000041.1"/>
</dbReference>
<feature type="transmembrane region" description="Helical" evidence="2">
    <location>
        <begin position="21"/>
        <end position="38"/>
    </location>
</feature>
<name>A0A845V7V2_9GAMM</name>
<dbReference type="InterPro" id="IPR052534">
    <property type="entry name" value="Extracell_DNA_Util/SecSys_Comp"/>
</dbReference>
<dbReference type="GO" id="GO:0043107">
    <property type="term" value="P:type IV pilus-dependent motility"/>
    <property type="evidence" value="ECO:0007669"/>
    <property type="project" value="TreeGrafter"/>
</dbReference>
<dbReference type="Proteomes" id="UP000484885">
    <property type="component" value="Unassembled WGS sequence"/>
</dbReference>
<keyword evidence="2" id="KW-1133">Transmembrane helix</keyword>
<dbReference type="InterPro" id="IPR007813">
    <property type="entry name" value="PilN"/>
</dbReference>
<evidence type="ECO:0000313" key="3">
    <source>
        <dbReference type="EMBL" id="NDY96005.1"/>
    </source>
</evidence>
<protein>
    <submittedName>
        <fullName evidence="3">Pilus assembly protein PilN</fullName>
    </submittedName>
</protein>
<gene>
    <name evidence="3" type="ORF">G3I74_09705</name>
</gene>
<dbReference type="GO" id="GO:0043683">
    <property type="term" value="P:type IV pilus assembly"/>
    <property type="evidence" value="ECO:0007669"/>
    <property type="project" value="TreeGrafter"/>
</dbReference>
<keyword evidence="2" id="KW-0812">Transmembrane</keyword>
<feature type="coiled-coil region" evidence="1">
    <location>
        <begin position="47"/>
        <end position="94"/>
    </location>
</feature>
<dbReference type="AlphaFoldDB" id="A0A845V7V2"/>
<accession>A0A845V7V2</accession>
<organism evidence="3 4">
    <name type="scientific">Wenzhouxiangella limi</name>
    <dbReference type="NCBI Taxonomy" id="2707351"/>
    <lineage>
        <taxon>Bacteria</taxon>
        <taxon>Pseudomonadati</taxon>
        <taxon>Pseudomonadota</taxon>
        <taxon>Gammaproteobacteria</taxon>
        <taxon>Chromatiales</taxon>
        <taxon>Wenzhouxiangellaceae</taxon>
        <taxon>Wenzhouxiangella</taxon>
    </lineage>
</organism>
<keyword evidence="4" id="KW-1185">Reference proteome</keyword>
<keyword evidence="2" id="KW-0472">Membrane</keyword>
<sequence>MSRINLLPWRETQRQERQRNFVILVVAVAALAAAAVFGSNQLMGNIIEGQEARNDFLRSEIRALDREIARIEDLERTRDRLISRKNVIERLQENRSLMVHLFNQIAQTVPEGITLNSVRQTGSDLTIVGTTESETRVSEYMRRIADATWLRDPQLRIIEIESSEQRADQPFRFELQAVIGPPRDSGEEV</sequence>
<reference evidence="3 4" key="1">
    <citation type="submission" date="2020-02" db="EMBL/GenBank/DDBJ databases">
        <authorList>
            <person name="Zhang X.-Y."/>
        </authorList>
    </citation>
    <scope>NUCLEOTIDE SEQUENCE [LARGE SCALE GENOMIC DNA]</scope>
    <source>
        <strain evidence="3 4">C33</strain>
    </source>
</reference>
<comment type="caution">
    <text evidence="3">The sequence shown here is derived from an EMBL/GenBank/DDBJ whole genome shotgun (WGS) entry which is preliminary data.</text>
</comment>
<evidence type="ECO:0000256" key="2">
    <source>
        <dbReference type="SAM" id="Phobius"/>
    </source>
</evidence>
<proteinExistence type="predicted"/>
<dbReference type="Pfam" id="PF05137">
    <property type="entry name" value="PilN"/>
    <property type="match status" value="1"/>
</dbReference>
<dbReference type="PANTHER" id="PTHR40278:SF2">
    <property type="entry name" value="TYPE IV PILUS INNER MEMBRANE COMPONENT PILN"/>
    <property type="match status" value="1"/>
</dbReference>
<evidence type="ECO:0000313" key="4">
    <source>
        <dbReference type="Proteomes" id="UP000484885"/>
    </source>
</evidence>
<dbReference type="EMBL" id="JAAGSC010000041">
    <property type="protein sequence ID" value="NDY96005.1"/>
    <property type="molecule type" value="Genomic_DNA"/>
</dbReference>